<comment type="similarity">
    <text evidence="2">Belongs to the TRAFAC class myosin-kinesin ATPase superfamily. Kinesin family.</text>
</comment>
<dbReference type="PANTHER" id="PTHR47968:SF29">
    <property type="entry name" value="KINESIN-LIKE PROTEIN"/>
    <property type="match status" value="1"/>
</dbReference>
<feature type="domain" description="Kinesin motor" evidence="3">
    <location>
        <begin position="1"/>
        <end position="104"/>
    </location>
</feature>
<dbReference type="Pfam" id="PF00225">
    <property type="entry name" value="Kinesin"/>
    <property type="match status" value="1"/>
</dbReference>
<organism evidence="4 5">
    <name type="scientific">Brassica napus</name>
    <name type="common">Rape</name>
    <dbReference type="NCBI Taxonomy" id="3708"/>
    <lineage>
        <taxon>Eukaryota</taxon>
        <taxon>Viridiplantae</taxon>
        <taxon>Streptophyta</taxon>
        <taxon>Embryophyta</taxon>
        <taxon>Tracheophyta</taxon>
        <taxon>Spermatophyta</taxon>
        <taxon>Magnoliopsida</taxon>
        <taxon>eudicotyledons</taxon>
        <taxon>Gunneridae</taxon>
        <taxon>Pentapetalae</taxon>
        <taxon>rosids</taxon>
        <taxon>malvids</taxon>
        <taxon>Brassicales</taxon>
        <taxon>Brassicaceae</taxon>
        <taxon>Brassiceae</taxon>
        <taxon>Brassica</taxon>
    </lineage>
</organism>
<accession>A0ABQ7Y417</accession>
<proteinExistence type="inferred from homology"/>
<dbReference type="Gene3D" id="3.40.850.10">
    <property type="entry name" value="Kinesin motor domain"/>
    <property type="match status" value="1"/>
</dbReference>
<dbReference type="InterPro" id="IPR027640">
    <property type="entry name" value="Kinesin-like_fam"/>
</dbReference>
<keyword evidence="5" id="KW-1185">Reference proteome</keyword>
<keyword evidence="1 2" id="KW-0505">Motor protein</keyword>
<evidence type="ECO:0000313" key="4">
    <source>
        <dbReference type="EMBL" id="KAH0862924.1"/>
    </source>
</evidence>
<comment type="caution">
    <text evidence="4">The sequence shown here is derived from an EMBL/GenBank/DDBJ whole genome shotgun (WGS) entry which is preliminary data.</text>
</comment>
<dbReference type="InterPro" id="IPR027417">
    <property type="entry name" value="P-loop_NTPase"/>
</dbReference>
<dbReference type="SUPFAM" id="SSF52540">
    <property type="entry name" value="P-loop containing nucleoside triphosphate hydrolases"/>
    <property type="match status" value="1"/>
</dbReference>
<name>A0ABQ7Y417_BRANA</name>
<gene>
    <name evidence="4" type="ORF">HID58_080135</name>
</gene>
<keyword evidence="2" id="KW-0067">ATP-binding</keyword>
<dbReference type="Proteomes" id="UP000824890">
    <property type="component" value="Unassembled WGS sequence"/>
</dbReference>
<keyword evidence="2" id="KW-0547">Nucleotide-binding</keyword>
<feature type="binding site" evidence="2">
    <location>
        <begin position="25"/>
        <end position="32"/>
    </location>
    <ligand>
        <name>ATP</name>
        <dbReference type="ChEBI" id="CHEBI:30616"/>
    </ligand>
</feature>
<dbReference type="InterPro" id="IPR001752">
    <property type="entry name" value="Kinesin_motor_dom"/>
</dbReference>
<evidence type="ECO:0000259" key="3">
    <source>
        <dbReference type="PROSITE" id="PS50067"/>
    </source>
</evidence>
<dbReference type="EMBL" id="JAGKQM010000018">
    <property type="protein sequence ID" value="KAH0862924.1"/>
    <property type="molecule type" value="Genomic_DNA"/>
</dbReference>
<evidence type="ECO:0000256" key="1">
    <source>
        <dbReference type="ARBA" id="ARBA00023175"/>
    </source>
</evidence>
<dbReference type="PROSITE" id="PS50067">
    <property type="entry name" value="KINESIN_MOTOR_2"/>
    <property type="match status" value="1"/>
</dbReference>
<evidence type="ECO:0000256" key="2">
    <source>
        <dbReference type="PROSITE-ProRule" id="PRU00283"/>
    </source>
</evidence>
<reference evidence="4 5" key="1">
    <citation type="submission" date="2021-05" db="EMBL/GenBank/DDBJ databases">
        <title>Genome Assembly of Synthetic Allotetraploid Brassica napus Reveals Homoeologous Exchanges between Subgenomes.</title>
        <authorList>
            <person name="Davis J.T."/>
        </authorList>
    </citation>
    <scope>NUCLEOTIDE SEQUENCE [LARGE SCALE GENOMIC DNA]</scope>
    <source>
        <strain evidence="5">cv. Da-Ae</strain>
        <tissue evidence="4">Seedling</tissue>
    </source>
</reference>
<feature type="non-terminal residue" evidence="4">
    <location>
        <position position="1"/>
    </location>
</feature>
<dbReference type="InterPro" id="IPR036961">
    <property type="entry name" value="Kinesin_motor_dom_sf"/>
</dbReference>
<feature type="non-terminal residue" evidence="4">
    <location>
        <position position="104"/>
    </location>
</feature>
<evidence type="ECO:0000313" key="5">
    <source>
        <dbReference type="Proteomes" id="UP000824890"/>
    </source>
</evidence>
<protein>
    <recommendedName>
        <fullName evidence="3">Kinesin motor domain-containing protein</fullName>
    </recommendedName>
</protein>
<sequence>NVYRSISSVISGVVHGLNATVFVYGSTGSGKTYTMVGTRSDPGLMVLSLNTIFDMIKCDKSSDVFEVTCSYLEVYNEGIVVAGLRSIKVSIPFFPSRCDKTTPP</sequence>
<dbReference type="PANTHER" id="PTHR47968">
    <property type="entry name" value="CENTROMERE PROTEIN E"/>
    <property type="match status" value="1"/>
</dbReference>